<evidence type="ECO:0000313" key="4">
    <source>
        <dbReference type="Proteomes" id="UP000007264"/>
    </source>
</evidence>
<dbReference type="GeneID" id="17045629"/>
<evidence type="ECO:0000256" key="2">
    <source>
        <dbReference type="SAM" id="MobiDB-lite"/>
    </source>
</evidence>
<evidence type="ECO:0000313" key="3">
    <source>
        <dbReference type="EMBL" id="EIE27614.1"/>
    </source>
</evidence>
<dbReference type="AlphaFoldDB" id="I0ZAE5"/>
<dbReference type="Gene3D" id="1.20.5.1700">
    <property type="match status" value="1"/>
</dbReference>
<dbReference type="PANTHER" id="PTHR32258:SF28">
    <property type="entry name" value="PROTEIN NETWORKED 3A-RELATED"/>
    <property type="match status" value="1"/>
</dbReference>
<comment type="caution">
    <text evidence="3">The sequence shown here is derived from an EMBL/GenBank/DDBJ whole genome shotgun (WGS) entry which is preliminary data.</text>
</comment>
<feature type="compositionally biased region" description="Basic and acidic residues" evidence="2">
    <location>
        <begin position="168"/>
        <end position="181"/>
    </location>
</feature>
<evidence type="ECO:0000256" key="1">
    <source>
        <dbReference type="SAM" id="Coils"/>
    </source>
</evidence>
<feature type="coiled-coil region" evidence="1">
    <location>
        <begin position="680"/>
        <end position="707"/>
    </location>
</feature>
<keyword evidence="4" id="KW-1185">Reference proteome</keyword>
<proteinExistence type="predicted"/>
<dbReference type="InterPro" id="IPR051861">
    <property type="entry name" value="NET_actin-binding_domain"/>
</dbReference>
<dbReference type="OrthoDB" id="10509172at2759"/>
<name>I0ZAE5_COCSC</name>
<feature type="region of interest" description="Disordered" evidence="2">
    <location>
        <begin position="325"/>
        <end position="361"/>
    </location>
</feature>
<organism evidence="3 4">
    <name type="scientific">Coccomyxa subellipsoidea (strain C-169)</name>
    <name type="common">Green microalga</name>
    <dbReference type="NCBI Taxonomy" id="574566"/>
    <lineage>
        <taxon>Eukaryota</taxon>
        <taxon>Viridiplantae</taxon>
        <taxon>Chlorophyta</taxon>
        <taxon>core chlorophytes</taxon>
        <taxon>Trebouxiophyceae</taxon>
        <taxon>Trebouxiophyceae incertae sedis</taxon>
        <taxon>Coccomyxaceae</taxon>
        <taxon>Coccomyxa</taxon>
        <taxon>Coccomyxa subellipsoidea</taxon>
    </lineage>
</organism>
<dbReference type="PANTHER" id="PTHR32258">
    <property type="entry name" value="PROTEIN NETWORKED 4A"/>
    <property type="match status" value="1"/>
</dbReference>
<feature type="coiled-coil region" evidence="1">
    <location>
        <begin position="459"/>
        <end position="510"/>
    </location>
</feature>
<accession>I0ZAE5</accession>
<protein>
    <submittedName>
        <fullName evidence="3">Uncharacterized protein</fullName>
    </submittedName>
</protein>
<keyword evidence="1" id="KW-0175">Coiled coil</keyword>
<feature type="region of interest" description="Disordered" evidence="2">
    <location>
        <begin position="617"/>
        <end position="673"/>
    </location>
</feature>
<feature type="coiled-coil region" evidence="1">
    <location>
        <begin position="583"/>
        <end position="610"/>
    </location>
</feature>
<feature type="coiled-coil region" evidence="1">
    <location>
        <begin position="788"/>
        <end position="857"/>
    </location>
</feature>
<dbReference type="KEGG" id="csl:COCSUDRAFT_55608"/>
<feature type="compositionally biased region" description="Low complexity" evidence="2">
    <location>
        <begin position="624"/>
        <end position="636"/>
    </location>
</feature>
<sequence length="894" mass="96677">MKMATPPPKVPLLRLQPPQDIFQRLADAEQHILELRSRIIGLTALNAELTQKLTHEVTETTALKALDARNDELQAQLTAANKEITGLQADLALAEKLEKRMMTKVATAEKVREETEISLLNSGPIGRAQVERVAALNARIEELEAQLSGRRPAQKLGTPPPRTPKIVAADKGRDGSDLIGSREDMQQQIRALTEELSSLRANLIAAEERVSIQTEAAQAAKQSLAEESGKRSALQEQVTALNIRLEEANANTSQQEPVPNNAAAKGGEEVAQLIAENKRLTSLLAEAERAVEEAAHLQDVLEAERESHALQDGILEDTLARQRRAEQTAAMAQEQLEQERSAAAAARERSRNATAGGLADREEKAAVKAQLAELQAEVASLRAAAKNAGQESEQRASELAGLRLQHSSLGSTHEATLKELDVVHSSHSNAAKRAEEALAELALVRDTQQALTKQAQQLASVHAQQAAQARAELEEVRRAAADSIRSSSVSTEQLRELQDLRDRVADADQERARWAAGTAAGSGDGTELEKLRLQLRHVEGELAAAGSTSAGFDVDLASVDDVIALKTQVANLMAEIESERHAAREVAALAAAKAEEVEELSEQLALAREMLGKQGVPVFTAPTSPSSQSSDGGSRPNSPPDIGTSQHNPGPHRLPPRFHGPQVEQLPRRSPRMVITPRQIEDRSEEIQSLKTELAGLRDELRTVRGQLASAVSASAAAEGRVRQLSSQVSVRDAALAKMREEHDAVVSSLKQVTAEAAQLRRNSVDQEVPGQELAALQAKYGAVAAKHEEALGKLAALQAAKEAAESVKASALAEAASHQQTARSHAIRSEEKQAEIEELRAEVRRGEARLRTLHRDMKAQQDKAELHSKFSTQYLTELEDLRSKHAALQDARL</sequence>
<dbReference type="RefSeq" id="XP_005652158.1">
    <property type="nucleotide sequence ID" value="XM_005652101.1"/>
</dbReference>
<reference evidence="3 4" key="1">
    <citation type="journal article" date="2012" name="Genome Biol.">
        <title>The genome of the polar eukaryotic microalga coccomyxa subellipsoidea reveals traits of cold adaptation.</title>
        <authorList>
            <person name="Blanc G."/>
            <person name="Agarkova I."/>
            <person name="Grimwood J."/>
            <person name="Kuo A."/>
            <person name="Brueggeman A."/>
            <person name="Dunigan D."/>
            <person name="Gurnon J."/>
            <person name="Ladunga I."/>
            <person name="Lindquist E."/>
            <person name="Lucas S."/>
            <person name="Pangilinan J."/>
            <person name="Proschold T."/>
            <person name="Salamov A."/>
            <person name="Schmutz J."/>
            <person name="Weeks D."/>
            <person name="Yamada T."/>
            <person name="Claverie J.M."/>
            <person name="Grigoriev I."/>
            <person name="Van Etten J."/>
            <person name="Lomsadze A."/>
            <person name="Borodovsky M."/>
        </authorList>
    </citation>
    <scope>NUCLEOTIDE SEQUENCE [LARGE SCALE GENOMIC DNA]</scope>
    <source>
        <strain evidence="3 4">C-169</strain>
    </source>
</reference>
<dbReference type="EMBL" id="AGSI01000001">
    <property type="protein sequence ID" value="EIE27614.1"/>
    <property type="molecule type" value="Genomic_DNA"/>
</dbReference>
<dbReference type="Proteomes" id="UP000007264">
    <property type="component" value="Unassembled WGS sequence"/>
</dbReference>
<feature type="coiled-coil region" evidence="1">
    <location>
        <begin position="63"/>
        <end position="146"/>
    </location>
</feature>
<gene>
    <name evidence="3" type="ORF">COCSUDRAFT_55608</name>
</gene>
<feature type="region of interest" description="Disordered" evidence="2">
    <location>
        <begin position="149"/>
        <end position="181"/>
    </location>
</feature>